<dbReference type="EMBL" id="MT631379">
    <property type="protein sequence ID" value="QNO49399.1"/>
    <property type="molecule type" value="Genomic_DNA"/>
</dbReference>
<dbReference type="EMBL" id="MT631377">
    <property type="protein sequence ID" value="QNO49348.1"/>
    <property type="molecule type" value="Genomic_DNA"/>
</dbReference>
<feature type="domain" description="Transposase putative helix-turn-helix" evidence="1">
    <location>
        <begin position="21"/>
        <end position="65"/>
    </location>
</feature>
<evidence type="ECO:0000313" key="2">
    <source>
        <dbReference type="EMBL" id="QNO49348.1"/>
    </source>
</evidence>
<accession>A0A7G9YN15</accession>
<protein>
    <recommendedName>
        <fullName evidence="1">Transposase putative helix-turn-helix domain-containing protein</fullName>
    </recommendedName>
</protein>
<dbReference type="NCBIfam" id="NF040570">
    <property type="entry name" value="guided_TnpB"/>
    <property type="match status" value="1"/>
</dbReference>
<reference evidence="3" key="1">
    <citation type="submission" date="2020-06" db="EMBL/GenBank/DDBJ databases">
        <title>Unique genomic features of the anaerobic methanotrophic archaea.</title>
        <authorList>
            <person name="Chadwick G.L."/>
            <person name="Skennerton C.T."/>
            <person name="Laso-Perez R."/>
            <person name="Leu A.O."/>
            <person name="Speth D.R."/>
            <person name="Yu H."/>
            <person name="Morgan-Lang C."/>
            <person name="Hatzenpichler R."/>
            <person name="Goudeau D."/>
            <person name="Malmstrom R."/>
            <person name="Brazelton W.J."/>
            <person name="Woyke T."/>
            <person name="Hallam S.J."/>
            <person name="Tyson G.W."/>
            <person name="Wegener G."/>
            <person name="Boetius A."/>
            <person name="Orphan V."/>
        </authorList>
    </citation>
    <scope>NUCLEOTIDE SEQUENCE</scope>
</reference>
<organism evidence="3">
    <name type="scientific">Candidatus Methanogaster sp. ANME-2c ERB4</name>
    <dbReference type="NCBI Taxonomy" id="2759911"/>
    <lineage>
        <taxon>Archaea</taxon>
        <taxon>Methanobacteriati</taxon>
        <taxon>Methanobacteriota</taxon>
        <taxon>Stenosarchaea group</taxon>
        <taxon>Methanomicrobia</taxon>
        <taxon>Methanosarcinales</taxon>
        <taxon>ANME-2 cluster</taxon>
        <taxon>Candidatus Methanogasteraceae</taxon>
        <taxon>Candidatus Methanogaster</taxon>
    </lineage>
</organism>
<evidence type="ECO:0000259" key="1">
    <source>
        <dbReference type="Pfam" id="PF12323"/>
    </source>
</evidence>
<dbReference type="InterPro" id="IPR021027">
    <property type="entry name" value="Transposase_put_HTH"/>
</dbReference>
<proteinExistence type="predicted"/>
<name>A0A7G9YN15_9EURY</name>
<gene>
    <name evidence="2" type="ORF">HONBAIEO_00042</name>
    <name evidence="3" type="ORF">JHKIABMC_00005</name>
</gene>
<evidence type="ECO:0000313" key="3">
    <source>
        <dbReference type="EMBL" id="QNO49399.1"/>
    </source>
</evidence>
<sequence length="196" mass="23027">MHPTHPLTKGLSIVKIDSTRMLIAYKYRMYPDEGQREMFLKHFGACRFVYNLSLDQKIKTYETDKTTLSCYDLNAMLPDLKKEFEWLKEVNSQSLQQTNRNLDSAFKRFFREKKGFPKFKSRKNLLQTFGVPQNYIVDFDNNRVKLPKIGWIKTKLSKTFEGISKTATVSMTATGKFFISILVEDGKENRKRTIRI</sequence>
<dbReference type="Pfam" id="PF12323">
    <property type="entry name" value="HTH_OrfB_IS605"/>
    <property type="match status" value="1"/>
</dbReference>
<dbReference type="AlphaFoldDB" id="A0A7G9YN15"/>